<organism evidence="3 4">
    <name type="scientific">Aeromicrobium fastidiosum</name>
    <dbReference type="NCBI Taxonomy" id="52699"/>
    <lineage>
        <taxon>Bacteria</taxon>
        <taxon>Bacillati</taxon>
        <taxon>Actinomycetota</taxon>
        <taxon>Actinomycetes</taxon>
        <taxon>Propionibacteriales</taxon>
        <taxon>Nocardioidaceae</taxon>
        <taxon>Aeromicrobium</taxon>
    </lineage>
</organism>
<evidence type="ECO:0000256" key="1">
    <source>
        <dbReference type="SAM" id="MobiDB-lite"/>
    </source>
</evidence>
<dbReference type="GO" id="GO:0031177">
    <property type="term" value="F:phosphopantetheine binding"/>
    <property type="evidence" value="ECO:0007669"/>
    <property type="project" value="TreeGrafter"/>
</dbReference>
<dbReference type="PANTHER" id="PTHR45527">
    <property type="entry name" value="NONRIBOSOMAL PEPTIDE SYNTHETASE"/>
    <property type="match status" value="1"/>
</dbReference>
<evidence type="ECO:0000259" key="2">
    <source>
        <dbReference type="Pfam" id="PF00668"/>
    </source>
</evidence>
<keyword evidence="4" id="KW-1185">Reference proteome</keyword>
<dbReference type="GO" id="GO:0005737">
    <property type="term" value="C:cytoplasm"/>
    <property type="evidence" value="ECO:0007669"/>
    <property type="project" value="TreeGrafter"/>
</dbReference>
<dbReference type="PANTHER" id="PTHR45527:SF1">
    <property type="entry name" value="FATTY ACID SYNTHASE"/>
    <property type="match status" value="1"/>
</dbReference>
<proteinExistence type="predicted"/>
<feature type="region of interest" description="Disordered" evidence="1">
    <location>
        <begin position="48"/>
        <end position="114"/>
    </location>
</feature>
<feature type="domain" description="Condensation" evidence="2">
    <location>
        <begin position="178"/>
        <end position="460"/>
    </location>
</feature>
<sequence length="601" mass="64509">MSTGCCAPRTRRWHAASRSAACRCTSPWPRWSGRVSCDPRRWDRRSWSRTSTCAGSREPAAPPTSAASTSRGPDAPPTPRCGSIATRDASTSRCSTPTRHRRTRAPTSTGGRWRARCRQWRTARRAFPDPRRPMLVTAADLWEPDPGTIVSWRIAPGPVPPRPVGLSLNQRNHLAAAVAGEPSVWLAATFDVEGPIDVDALEHAFRAVVARHSALQCGAAVVAHEVHGVRHDAASLGWSRVDYGPTVSVDTTRDLVRAELDRACFPLAYPAIWPAAISRADRSTIVLGLDHLHADAYSLVVLVDDLHALYDAAAGGRPAPDLPEAACFVSGLDRPPRRVPAQDDRLAAWHDFLRSREHRLPTFPIPLGVGPGERVAQCTEVAQLADADLTERVGAHSQRHGGTTSSAVLAALATAVDELGGPDTLAVLTPVHTRVTEQERRAVGWYTTTTPVELRAHRDGCLALTEAAAAVATGRAMAAVPLDQVLESASAALVRERADVFMASYLDYRRLPGHGELVGRRAHHVSAPTLADDLQVWISRTDSGLAVRVRLPDTTTARQVVAGLLTGWTTALRDLGVCARAGDAVVTAAASGRRESRPAGP</sequence>
<dbReference type="GO" id="GO:0044550">
    <property type="term" value="P:secondary metabolite biosynthetic process"/>
    <property type="evidence" value="ECO:0007669"/>
    <property type="project" value="TreeGrafter"/>
</dbReference>
<name>A0A641AMC2_9ACTN</name>
<comment type="caution">
    <text evidence="3">The sequence shown here is derived from an EMBL/GenBank/DDBJ whole genome shotgun (WGS) entry which is preliminary data.</text>
</comment>
<dbReference type="InterPro" id="IPR001242">
    <property type="entry name" value="Condensation_dom"/>
</dbReference>
<evidence type="ECO:0000313" key="4">
    <source>
        <dbReference type="Proteomes" id="UP001515100"/>
    </source>
</evidence>
<dbReference type="GO" id="GO:0043041">
    <property type="term" value="P:amino acid activation for nonribosomal peptide biosynthetic process"/>
    <property type="evidence" value="ECO:0007669"/>
    <property type="project" value="TreeGrafter"/>
</dbReference>
<gene>
    <name evidence="3" type="ORF">ESP62_014070</name>
</gene>
<dbReference type="Pfam" id="PF00668">
    <property type="entry name" value="Condensation"/>
    <property type="match status" value="1"/>
</dbReference>
<reference evidence="3" key="1">
    <citation type="submission" date="2019-09" db="EMBL/GenBank/DDBJ databases">
        <authorList>
            <person name="Li J."/>
        </authorList>
    </citation>
    <scope>NUCLEOTIDE SEQUENCE [LARGE SCALE GENOMIC DNA]</scope>
    <source>
        <strain evidence="3">NRBC 14897</strain>
    </source>
</reference>
<dbReference type="AlphaFoldDB" id="A0A641AMC2"/>
<dbReference type="SUPFAM" id="SSF52777">
    <property type="entry name" value="CoA-dependent acyltransferases"/>
    <property type="match status" value="2"/>
</dbReference>
<dbReference type="GO" id="GO:0003824">
    <property type="term" value="F:catalytic activity"/>
    <property type="evidence" value="ECO:0007669"/>
    <property type="project" value="InterPro"/>
</dbReference>
<dbReference type="EMBL" id="SDPP02000003">
    <property type="protein sequence ID" value="KAA1376543.1"/>
    <property type="molecule type" value="Genomic_DNA"/>
</dbReference>
<dbReference type="Proteomes" id="UP001515100">
    <property type="component" value="Unassembled WGS sequence"/>
</dbReference>
<dbReference type="GO" id="GO:0008610">
    <property type="term" value="P:lipid biosynthetic process"/>
    <property type="evidence" value="ECO:0007669"/>
    <property type="project" value="UniProtKB-ARBA"/>
</dbReference>
<dbReference type="OrthoDB" id="9789603at2"/>
<evidence type="ECO:0000313" key="3">
    <source>
        <dbReference type="EMBL" id="KAA1376543.1"/>
    </source>
</evidence>
<accession>A0A641AMC2</accession>
<dbReference type="Gene3D" id="3.30.559.10">
    <property type="entry name" value="Chloramphenicol acetyltransferase-like domain"/>
    <property type="match status" value="1"/>
</dbReference>
<protein>
    <submittedName>
        <fullName evidence="3">Peptide synthase</fullName>
    </submittedName>
</protein>
<dbReference type="Gene3D" id="3.30.559.30">
    <property type="entry name" value="Nonribosomal peptide synthetase, condensation domain"/>
    <property type="match status" value="1"/>
</dbReference>
<dbReference type="InterPro" id="IPR023213">
    <property type="entry name" value="CAT-like_dom_sf"/>
</dbReference>